<protein>
    <submittedName>
        <fullName evidence="2 4">Uncharacterized protein</fullName>
    </submittedName>
</protein>
<keyword evidence="3" id="KW-1185">Reference proteome</keyword>
<evidence type="ECO:0000313" key="3">
    <source>
        <dbReference type="Proteomes" id="UP000504636"/>
    </source>
</evidence>
<accession>A0A6A6YXA4</accession>
<feature type="compositionally biased region" description="Polar residues" evidence="1">
    <location>
        <begin position="107"/>
        <end position="125"/>
    </location>
</feature>
<gene>
    <name evidence="2 4" type="ORF">BDZ99DRAFT_569232</name>
</gene>
<dbReference type="GeneID" id="54468750"/>
<sequence>MPTKYVYEDEADLNARVKAPYHTSASPISSLPHKRALTTSTTATTSPLLPSSSSSSPSNTTVFHIYHTKRHFSITPTLHPAKERRWVPRKKAARLARQERRLEKATANASAETQHPSSSPTPNKTTFEDDNPPASKEPKHPPNPNDSGNADTDSPDLTEFFLYTPGLSFHSPPPRVLLAGSGSRPHSTPLALIHTSPLWRTWRIQLGASLAAPGVIDPRGLVSYAHNGGSARVLKADDKALRGYKVRNWRVWGESGRAYVKGVVAARRARPEGWVDPDTGCGAGAGAVGDVGSDVVVAARADEVAYLRWASPFSREPRRYVFAYAGVEFFWKGTRTVREGGWCGDWVRWNHLKLVARVPGGDPVTIAGSKSRRRKRGKGGDGDGGVFGKEVCLGTYTCSLSTLKSGQLCLFDAAIWRFVVEHSPASLPGFRDPRIGEVETGEGEIGDEELEERVRALKKTRLYAVIVATAMCMVLGEKEKRETLRAILEAAAEGAGGGG</sequence>
<feature type="region of interest" description="Disordered" evidence="1">
    <location>
        <begin position="21"/>
        <end position="60"/>
    </location>
</feature>
<dbReference type="Proteomes" id="UP000504636">
    <property type="component" value="Unplaced"/>
</dbReference>
<name>A0A6A6YXA4_9PEZI</name>
<reference evidence="4" key="2">
    <citation type="submission" date="2020-04" db="EMBL/GenBank/DDBJ databases">
        <authorList>
            <consortium name="NCBI Genome Project"/>
        </authorList>
    </citation>
    <scope>NUCLEOTIDE SEQUENCE</scope>
    <source>
        <strain evidence="4">CBS 304.34</strain>
    </source>
</reference>
<dbReference type="OrthoDB" id="3924768at2759"/>
<dbReference type="AlphaFoldDB" id="A0A6A6YXA4"/>
<proteinExistence type="predicted"/>
<evidence type="ECO:0000313" key="2">
    <source>
        <dbReference type="EMBL" id="KAF2812575.1"/>
    </source>
</evidence>
<evidence type="ECO:0000313" key="4">
    <source>
        <dbReference type="RefSeq" id="XP_033579539.1"/>
    </source>
</evidence>
<organism evidence="2">
    <name type="scientific">Mytilinidion resinicola</name>
    <dbReference type="NCBI Taxonomy" id="574789"/>
    <lineage>
        <taxon>Eukaryota</taxon>
        <taxon>Fungi</taxon>
        <taxon>Dikarya</taxon>
        <taxon>Ascomycota</taxon>
        <taxon>Pezizomycotina</taxon>
        <taxon>Dothideomycetes</taxon>
        <taxon>Pleosporomycetidae</taxon>
        <taxon>Mytilinidiales</taxon>
        <taxon>Mytilinidiaceae</taxon>
        <taxon>Mytilinidion</taxon>
    </lineage>
</organism>
<dbReference type="EMBL" id="MU003697">
    <property type="protein sequence ID" value="KAF2812575.1"/>
    <property type="molecule type" value="Genomic_DNA"/>
</dbReference>
<dbReference type="RefSeq" id="XP_033579539.1">
    <property type="nucleotide sequence ID" value="XM_033727857.1"/>
</dbReference>
<evidence type="ECO:0000256" key="1">
    <source>
        <dbReference type="SAM" id="MobiDB-lite"/>
    </source>
</evidence>
<reference evidence="2 4" key="1">
    <citation type="journal article" date="2020" name="Stud. Mycol.">
        <title>101 Dothideomycetes genomes: a test case for predicting lifestyles and emergence of pathogens.</title>
        <authorList>
            <person name="Haridas S."/>
            <person name="Albert R."/>
            <person name="Binder M."/>
            <person name="Bloem J."/>
            <person name="Labutti K."/>
            <person name="Salamov A."/>
            <person name="Andreopoulos B."/>
            <person name="Baker S."/>
            <person name="Barry K."/>
            <person name="Bills G."/>
            <person name="Bluhm B."/>
            <person name="Cannon C."/>
            <person name="Castanera R."/>
            <person name="Culley D."/>
            <person name="Daum C."/>
            <person name="Ezra D."/>
            <person name="Gonzalez J."/>
            <person name="Henrissat B."/>
            <person name="Kuo A."/>
            <person name="Liang C."/>
            <person name="Lipzen A."/>
            <person name="Lutzoni F."/>
            <person name="Magnuson J."/>
            <person name="Mondo S."/>
            <person name="Nolan M."/>
            <person name="Ohm R."/>
            <person name="Pangilinan J."/>
            <person name="Park H.-J."/>
            <person name="Ramirez L."/>
            <person name="Alfaro M."/>
            <person name="Sun H."/>
            <person name="Tritt A."/>
            <person name="Yoshinaga Y."/>
            <person name="Zwiers L.-H."/>
            <person name="Turgeon B."/>
            <person name="Goodwin S."/>
            <person name="Spatafora J."/>
            <person name="Crous P."/>
            <person name="Grigoriev I."/>
        </authorList>
    </citation>
    <scope>NUCLEOTIDE SEQUENCE</scope>
    <source>
        <strain evidence="2 4">CBS 304.34</strain>
    </source>
</reference>
<feature type="region of interest" description="Disordered" evidence="1">
    <location>
        <begin position="83"/>
        <end position="155"/>
    </location>
</feature>
<feature type="compositionally biased region" description="Low complexity" evidence="1">
    <location>
        <begin position="37"/>
        <end position="60"/>
    </location>
</feature>
<reference evidence="4" key="3">
    <citation type="submission" date="2025-04" db="UniProtKB">
        <authorList>
            <consortium name="RefSeq"/>
        </authorList>
    </citation>
    <scope>IDENTIFICATION</scope>
    <source>
        <strain evidence="4">CBS 304.34</strain>
    </source>
</reference>